<dbReference type="InterPro" id="IPR000209">
    <property type="entry name" value="Peptidase_S8/S53_dom"/>
</dbReference>
<dbReference type="Proteomes" id="UP000722485">
    <property type="component" value="Unassembled WGS sequence"/>
</dbReference>
<keyword evidence="4" id="KW-1185">Reference proteome</keyword>
<feature type="region of interest" description="Disordered" evidence="1">
    <location>
        <begin position="143"/>
        <end position="178"/>
    </location>
</feature>
<dbReference type="AlphaFoldDB" id="A0A9P5HLH9"/>
<evidence type="ECO:0000313" key="4">
    <source>
        <dbReference type="Proteomes" id="UP000722485"/>
    </source>
</evidence>
<dbReference type="Gene3D" id="3.40.50.200">
    <property type="entry name" value="Peptidase S8/S53 domain"/>
    <property type="match status" value="1"/>
</dbReference>
<sequence>MPSAVEPSSKTPAAPSKGDDGQPKACNQLTASLHEVTKNWVHQIKQSDSKDLSTEGANLVNNLQLVILAQMQQNATAEDTGDDQFKTGLLEGQQHRFVWDDAVATEFRDFINNPPSGIDGCVLWCMMSEAVRLLLDALRPDDGSYDESDFETDEDTDEDSDAESIQMPRSPSPSPHKDKRRLEVLQILLKLDEDEKCNVRLADKTILFKAVQSTFTNINGNDGNVAALPTNTVPPYYWQESQDSDAHHNPMLATVEMILQYRGDLKTKEAVLNVLNRGPSSGQQRGKREMERIQAQLIDLVANNAEKIVDEDVLQIIMENELVDVWSRTPIKHAVSRLVEDGETAKRLFCTSLKLEKNLCFSESIVNASRFELDFDLMSEIVRCGRLDVLKLEGVQNRWKKIHDNEPTRCMLHIAVQHRQVGFVKHFLKEEPHSVTRAVPFEGNANEDTYPLWHLNFDEDGKPRCRPLLVPETQAPIPNIHVDDTASMDSAVDMRSRILTTPSKTSSLVLPKTPNITNDQRSSAKQEEQEIRKLLVHATIEHADGMKTIAKIFRDSKEAAVGQICFDLSRFAASLYSVKEFLQSLKALEDEHSKRHLKFEEVLRYFEFPALDLDGWNKGPERYHHVHREVFDTLDWLTDRHVTRIMKLTVLDRMYDPHDEEKIALMVEKFKVSTLDWRHLDMAISCFTTDTKKRLTELHLYSSGKTAVVDHWLSADGIESLENVVTVKIHFIQDLMTPDCFTRLKRKITQKEFKGRKAGFKCTPVRQTWDSLPPNNAKDLSEIAERAVPDLSPYITKYDDQFSDAAKNHKGLWPRIKEGHSFVDNASRLPSWLFASDPHGTQMANLICAIDPHCELYVAKIVEGRQGITPDNVAEAIHWAISKKVDIISMSFSIPDFTNSGEYSIELKKAVEEANSKDIIQFCSHHDEGWNVKHSWPASCDTTKVIVACNEFGNFPDRDVGNYDYKIHGMDISAGTVPYLESDDSVSGSSVATAMVAGVASLMLSCRRMEFPDKRFGATGVEHYSRKNFVESMLNKISDEGNKSESNSKRYMRLGNFSNFLEDKDGEEIYSWLK</sequence>
<feature type="region of interest" description="Disordered" evidence="1">
    <location>
        <begin position="1"/>
        <end position="25"/>
    </location>
</feature>
<protein>
    <recommendedName>
        <fullName evidence="2">Peptidase S8/S53 domain-containing protein</fullName>
    </recommendedName>
</protein>
<name>A0A9P5HLH9_9HYPO</name>
<dbReference type="GO" id="GO:0004252">
    <property type="term" value="F:serine-type endopeptidase activity"/>
    <property type="evidence" value="ECO:0007669"/>
    <property type="project" value="InterPro"/>
</dbReference>
<dbReference type="SUPFAM" id="SSF52743">
    <property type="entry name" value="Subtilisin-like"/>
    <property type="match status" value="1"/>
</dbReference>
<dbReference type="GO" id="GO:0006508">
    <property type="term" value="P:proteolysis"/>
    <property type="evidence" value="ECO:0007669"/>
    <property type="project" value="InterPro"/>
</dbReference>
<accession>A0A9P5HLH9</accession>
<feature type="compositionally biased region" description="Polar residues" evidence="1">
    <location>
        <begin position="1"/>
        <end position="11"/>
    </location>
</feature>
<comment type="caution">
    <text evidence="3">The sequence shown here is derived from an EMBL/GenBank/DDBJ whole genome shotgun (WGS) entry which is preliminary data.</text>
</comment>
<organism evidence="3 4">
    <name type="scientific">Cylindrodendrum hubeiense</name>
    <dbReference type="NCBI Taxonomy" id="595255"/>
    <lineage>
        <taxon>Eukaryota</taxon>
        <taxon>Fungi</taxon>
        <taxon>Dikarya</taxon>
        <taxon>Ascomycota</taxon>
        <taxon>Pezizomycotina</taxon>
        <taxon>Sordariomycetes</taxon>
        <taxon>Hypocreomycetidae</taxon>
        <taxon>Hypocreales</taxon>
        <taxon>Nectriaceae</taxon>
        <taxon>Cylindrodendrum</taxon>
    </lineage>
</organism>
<evidence type="ECO:0000256" key="1">
    <source>
        <dbReference type="SAM" id="MobiDB-lite"/>
    </source>
</evidence>
<feature type="compositionally biased region" description="Acidic residues" evidence="1">
    <location>
        <begin position="143"/>
        <end position="162"/>
    </location>
</feature>
<evidence type="ECO:0000259" key="2">
    <source>
        <dbReference type="Pfam" id="PF00082"/>
    </source>
</evidence>
<evidence type="ECO:0000313" key="3">
    <source>
        <dbReference type="EMBL" id="KAF7557998.1"/>
    </source>
</evidence>
<dbReference type="InterPro" id="IPR036852">
    <property type="entry name" value="Peptidase_S8/S53_dom_sf"/>
</dbReference>
<proteinExistence type="predicted"/>
<feature type="domain" description="Peptidase S8/S53" evidence="2">
    <location>
        <begin position="835"/>
        <end position="1005"/>
    </location>
</feature>
<reference evidence="3" key="1">
    <citation type="submission" date="2020-03" db="EMBL/GenBank/DDBJ databases">
        <title>Draft Genome Sequence of Cylindrodendrum hubeiense.</title>
        <authorList>
            <person name="Buettner E."/>
            <person name="Kellner H."/>
        </authorList>
    </citation>
    <scope>NUCLEOTIDE SEQUENCE</scope>
    <source>
        <strain evidence="3">IHI 201604</strain>
    </source>
</reference>
<gene>
    <name evidence="3" type="ORF">G7Z17_g284</name>
</gene>
<dbReference type="Pfam" id="PF00082">
    <property type="entry name" value="Peptidase_S8"/>
    <property type="match status" value="1"/>
</dbReference>
<dbReference type="OrthoDB" id="3565018at2759"/>
<dbReference type="EMBL" id="JAANBB010000002">
    <property type="protein sequence ID" value="KAF7557998.1"/>
    <property type="molecule type" value="Genomic_DNA"/>
</dbReference>